<feature type="domain" description="Hemerythrin-like" evidence="1">
    <location>
        <begin position="5"/>
        <end position="140"/>
    </location>
</feature>
<evidence type="ECO:0000313" key="2">
    <source>
        <dbReference type="EMBL" id="ODB97400.1"/>
    </source>
</evidence>
<evidence type="ECO:0000259" key="1">
    <source>
        <dbReference type="Pfam" id="PF01814"/>
    </source>
</evidence>
<dbReference type="PANTHER" id="PTHR39966:SF1">
    <property type="entry name" value="HEMERYTHRIN-LIKE DOMAIN-CONTAINING PROTEIN"/>
    <property type="match status" value="1"/>
</dbReference>
<dbReference type="RefSeq" id="WP_069005169.1">
    <property type="nucleotide sequence ID" value="NZ_LVJW01000003.1"/>
</dbReference>
<dbReference type="PANTHER" id="PTHR39966">
    <property type="entry name" value="BLL2471 PROTEIN-RELATED"/>
    <property type="match status" value="1"/>
</dbReference>
<dbReference type="STRING" id="1818881.A3196_11890"/>
<sequence>MSQLLEKLHRDHINLARLLDLLSAELDALAAGHESNFDLKIEMLDYIEHYAEQSHHPTEDQINAVAFKKKSMQPHAALYERVCREHVSLLGLASRFRTTLEGAMQGEVLLRDEVETQGREFVALQRQHIDLEEEEVFPLVDEALSEKDWQKLEAEITHGEDPVFHREDYNRFRSLIDYLKAHEDE</sequence>
<reference evidence="2 3" key="1">
    <citation type="submission" date="2016-03" db="EMBL/GenBank/DDBJ databases">
        <title>Chemosynthetic sulphur-oxidizing symbionts of marine invertebrate animals are capable of nitrogen fixation.</title>
        <authorList>
            <person name="Petersen J.M."/>
            <person name="Kemper A."/>
            <person name="Gruber-Vodicka H."/>
            <person name="Cardini U."/>
            <person name="Geest Mvander."/>
            <person name="Kleiner M."/>
            <person name="Bulgheresi S."/>
            <person name="Fussmann M."/>
            <person name="Herbold C."/>
            <person name="Seah B.K.B."/>
            <person name="Antony C.Paul."/>
            <person name="Liu D."/>
            <person name="Belitz A."/>
            <person name="Weber M."/>
        </authorList>
    </citation>
    <scope>NUCLEOTIDE SEQUENCE [LARGE SCALE GENOMIC DNA]</scope>
    <source>
        <strain evidence="2">G_D</strain>
    </source>
</reference>
<dbReference type="InterPro" id="IPR012312">
    <property type="entry name" value="Hemerythrin-like"/>
</dbReference>
<organism evidence="2 3">
    <name type="scientific">Candidatus Thiodiazotropha endoloripes</name>
    <dbReference type="NCBI Taxonomy" id="1818881"/>
    <lineage>
        <taxon>Bacteria</taxon>
        <taxon>Pseudomonadati</taxon>
        <taxon>Pseudomonadota</taxon>
        <taxon>Gammaproteobacteria</taxon>
        <taxon>Chromatiales</taxon>
        <taxon>Sedimenticolaceae</taxon>
        <taxon>Candidatus Thiodiazotropha</taxon>
    </lineage>
</organism>
<dbReference type="Pfam" id="PF01814">
    <property type="entry name" value="Hemerythrin"/>
    <property type="match status" value="1"/>
</dbReference>
<name>A0A1E2URS6_9GAMM</name>
<accession>A0A1E2URS6</accession>
<dbReference type="EMBL" id="LVJZ01000003">
    <property type="protein sequence ID" value="ODB97400.1"/>
    <property type="molecule type" value="Genomic_DNA"/>
</dbReference>
<proteinExistence type="predicted"/>
<protein>
    <submittedName>
        <fullName evidence="2">Purine catabolism protein pucG</fullName>
    </submittedName>
</protein>
<dbReference type="Gene3D" id="1.20.120.520">
    <property type="entry name" value="nmb1532 protein domain like"/>
    <property type="match status" value="1"/>
</dbReference>
<gene>
    <name evidence="2" type="ORF">A3196_11890</name>
</gene>
<comment type="caution">
    <text evidence="2">The sequence shown here is derived from an EMBL/GenBank/DDBJ whole genome shotgun (WGS) entry which is preliminary data.</text>
</comment>
<dbReference type="OrthoDB" id="7349010at2"/>
<dbReference type="Proteomes" id="UP000094849">
    <property type="component" value="Unassembled WGS sequence"/>
</dbReference>
<dbReference type="AlphaFoldDB" id="A0A1E2URS6"/>
<keyword evidence="3" id="KW-1185">Reference proteome</keyword>
<dbReference type="GO" id="GO:0005886">
    <property type="term" value="C:plasma membrane"/>
    <property type="evidence" value="ECO:0007669"/>
    <property type="project" value="TreeGrafter"/>
</dbReference>
<evidence type="ECO:0000313" key="3">
    <source>
        <dbReference type="Proteomes" id="UP000094849"/>
    </source>
</evidence>